<keyword evidence="3" id="KW-0645">Protease</keyword>
<evidence type="ECO:0000256" key="1">
    <source>
        <dbReference type="ARBA" id="ARBA00009528"/>
    </source>
</evidence>
<dbReference type="GO" id="GO:0005737">
    <property type="term" value="C:cytoplasm"/>
    <property type="evidence" value="ECO:0007669"/>
    <property type="project" value="InterPro"/>
</dbReference>
<gene>
    <name evidence="10" type="primary">pepA</name>
    <name evidence="10" type="ORF">MYB_00675</name>
</gene>
<dbReference type="PROSITE" id="PS00631">
    <property type="entry name" value="CYTOSOL_AP"/>
    <property type="match status" value="1"/>
</dbReference>
<keyword evidence="11" id="KW-1185">Reference proteome</keyword>
<dbReference type="HOGENOM" id="CLU_013734_6_3_14"/>
<dbReference type="Gene3D" id="3.40.630.10">
    <property type="entry name" value="Zn peptidases"/>
    <property type="match status" value="1"/>
</dbReference>
<evidence type="ECO:0000313" key="11">
    <source>
        <dbReference type="Proteomes" id="UP000019229"/>
    </source>
</evidence>
<dbReference type="PATRIC" id="fig|743966.3.peg.133"/>
<dbReference type="AlphaFoldDB" id="W5USN8"/>
<comment type="function">
    <text evidence="6">Presumably involved in the processing and regular turnover of intracellular proteins. Catalyzes the removal of unsubstituted N-terminal amino acids from various peptides.</text>
</comment>
<dbReference type="Pfam" id="PF00883">
    <property type="entry name" value="Peptidase_M17"/>
    <property type="match status" value="1"/>
</dbReference>
<dbReference type="GO" id="GO:0006508">
    <property type="term" value="P:proteolysis"/>
    <property type="evidence" value="ECO:0007669"/>
    <property type="project" value="UniProtKB-KW"/>
</dbReference>
<organism evidence="10 11">
    <name type="scientific">Mesomycoplasma bovoculi M165/69</name>
    <dbReference type="NCBI Taxonomy" id="743966"/>
    <lineage>
        <taxon>Bacteria</taxon>
        <taxon>Bacillati</taxon>
        <taxon>Mycoplasmatota</taxon>
        <taxon>Mycoplasmoidales</taxon>
        <taxon>Metamycoplasmataceae</taxon>
        <taxon>Mesomycoplasma</taxon>
    </lineage>
</organism>
<keyword evidence="4" id="KW-0378">Hydrolase</keyword>
<name>W5USN8_9BACT</name>
<dbReference type="GO" id="GO:0030145">
    <property type="term" value="F:manganese ion binding"/>
    <property type="evidence" value="ECO:0007669"/>
    <property type="project" value="InterPro"/>
</dbReference>
<dbReference type="OrthoDB" id="9809354at2"/>
<reference evidence="10 11" key="1">
    <citation type="journal article" date="2014" name="Genome Announc.">
        <title>Complete Genome Sequence of Mycoplasma bovoculi Strain M165/69T (ATCC 29104).</title>
        <authorList>
            <person name="Calcutt M.J."/>
            <person name="Foecking M.F."/>
        </authorList>
    </citation>
    <scope>NUCLEOTIDE SEQUENCE [LARGE SCALE GENOMIC DNA]</scope>
    <source>
        <strain evidence="10">M165/69</strain>
    </source>
</reference>
<dbReference type="RefSeq" id="WP_022934945.1">
    <property type="nucleotide sequence ID" value="NZ_CP007154.1"/>
</dbReference>
<dbReference type="PANTHER" id="PTHR11963">
    <property type="entry name" value="LEUCINE AMINOPEPTIDASE-RELATED"/>
    <property type="match status" value="1"/>
</dbReference>
<dbReference type="KEGG" id="mbc:MYB_00675"/>
<evidence type="ECO:0000256" key="7">
    <source>
        <dbReference type="ARBA" id="ARBA00050021"/>
    </source>
</evidence>
<proteinExistence type="inferred from homology"/>
<evidence type="ECO:0000256" key="6">
    <source>
        <dbReference type="ARBA" id="ARBA00049972"/>
    </source>
</evidence>
<dbReference type="GO" id="GO:0070006">
    <property type="term" value="F:metalloaminopeptidase activity"/>
    <property type="evidence" value="ECO:0007669"/>
    <property type="project" value="InterPro"/>
</dbReference>
<comment type="similarity">
    <text evidence="1">Belongs to the peptidase M17 family.</text>
</comment>
<evidence type="ECO:0000256" key="2">
    <source>
        <dbReference type="ARBA" id="ARBA00022438"/>
    </source>
</evidence>
<dbReference type="PRINTS" id="PR00481">
    <property type="entry name" value="LAMNOPPTDASE"/>
</dbReference>
<dbReference type="SUPFAM" id="SSF53187">
    <property type="entry name" value="Zn-dependent exopeptidases"/>
    <property type="match status" value="1"/>
</dbReference>
<evidence type="ECO:0000256" key="3">
    <source>
        <dbReference type="ARBA" id="ARBA00022670"/>
    </source>
</evidence>
<dbReference type="eggNOG" id="COG0260">
    <property type="taxonomic scope" value="Bacteria"/>
</dbReference>
<dbReference type="Proteomes" id="UP000019229">
    <property type="component" value="Chromosome"/>
</dbReference>
<dbReference type="InterPro" id="IPR000819">
    <property type="entry name" value="Peptidase_M17_C"/>
</dbReference>
<evidence type="ECO:0000259" key="9">
    <source>
        <dbReference type="PROSITE" id="PS00631"/>
    </source>
</evidence>
<evidence type="ECO:0000313" key="10">
    <source>
        <dbReference type="EMBL" id="AHH45147.1"/>
    </source>
</evidence>
<evidence type="ECO:0000256" key="4">
    <source>
        <dbReference type="ARBA" id="ARBA00022801"/>
    </source>
</evidence>
<dbReference type="PANTHER" id="PTHR11963:SF23">
    <property type="entry name" value="CYTOSOL AMINOPEPTIDASE"/>
    <property type="match status" value="1"/>
</dbReference>
<dbReference type="STRING" id="743966.MYB_00675"/>
<dbReference type="CDD" id="cd00433">
    <property type="entry name" value="Peptidase_M17"/>
    <property type="match status" value="1"/>
</dbReference>
<evidence type="ECO:0000256" key="5">
    <source>
        <dbReference type="ARBA" id="ARBA00033172"/>
    </source>
</evidence>
<evidence type="ECO:0000256" key="8">
    <source>
        <dbReference type="ARBA" id="ARBA00050061"/>
    </source>
</evidence>
<dbReference type="InterPro" id="IPR011356">
    <property type="entry name" value="Leucine_aapep/pepB"/>
</dbReference>
<sequence>MTKFIDVFIKYANEFEPSIITLEPAYNEDNIPYLIKEEFHITEFLSEKKAYIFLGNKNKELTKDRMRQLATKIAQLPRDIQIDYDKFNSNFLKYLIEVVAFVRSDIFSVRSDAEKTKAKFKDIIVVSKNVEKLKPLVDKYQTINQAVNFARHYQNMPPNIANSEFLAKKIEEKLSKNPNLTVRVLNAEQIKELKMNLFLSVNRGSTYEPRLVVIEYNGSPGSEHKTAFVGKGITFDSGGYNLKPSSYMANMKYDMSGAIISAAAMDAIAKFAPVANVCAVLPLTDNRVNGDANTPDAVWKSMNGKTVEINNTDAEGRLVLADAMTYAIRELKASEVITIATLTGAIRVALGETFTGAFATDDKLFKTFNEATKESGELIWRMPLHKDFAQEIRKSSVADLKNTDLTGAAGSSSAAMFLDEFSEGKPFLHLDIAGTADVKRTPTGVMTKSLIEFILKK</sequence>
<protein>
    <recommendedName>
        <fullName evidence="7">Probable cytosol aminopeptidase</fullName>
    </recommendedName>
    <alternativeName>
        <fullName evidence="8">Leucine aminopeptidase</fullName>
    </alternativeName>
    <alternativeName>
        <fullName evidence="5">Leucyl aminopeptidase</fullName>
    </alternativeName>
</protein>
<keyword evidence="2 10" id="KW-0031">Aminopeptidase</keyword>
<dbReference type="EMBL" id="CP007154">
    <property type="protein sequence ID" value="AHH45147.1"/>
    <property type="molecule type" value="Genomic_DNA"/>
</dbReference>
<accession>W5USN8</accession>
<feature type="domain" description="Cytosol aminopeptidase" evidence="9">
    <location>
        <begin position="311"/>
        <end position="318"/>
    </location>
</feature>